<organism evidence="12 13">
    <name type="scientific">Brachybacterium vulturis</name>
    <dbReference type="NCBI Taxonomy" id="2017484"/>
    <lineage>
        <taxon>Bacteria</taxon>
        <taxon>Bacillati</taxon>
        <taxon>Actinomycetota</taxon>
        <taxon>Actinomycetes</taxon>
        <taxon>Micrococcales</taxon>
        <taxon>Dermabacteraceae</taxon>
        <taxon>Brachybacterium</taxon>
    </lineage>
</organism>
<keyword evidence="4" id="KW-1003">Cell membrane</keyword>
<feature type="transmembrane region" description="Helical" evidence="10">
    <location>
        <begin position="348"/>
        <end position="370"/>
    </location>
</feature>
<evidence type="ECO:0000256" key="8">
    <source>
        <dbReference type="ARBA" id="ARBA00038435"/>
    </source>
</evidence>
<dbReference type="RefSeq" id="WP_096801536.1">
    <property type="nucleotide sequence ID" value="NZ_CP023563.1"/>
</dbReference>
<dbReference type="OrthoDB" id="9762978at2"/>
<feature type="transmembrane region" description="Helical" evidence="10">
    <location>
        <begin position="158"/>
        <end position="183"/>
    </location>
</feature>
<sequence>MNDTHDASEGGAGAAELQQSATGTHRRPTLLIALIPIVGMAVFLGVGYLAFGLNAEPMIILSAIVAGIVARSLGWSWDEMIDSVADKMRKTWPAILILVCVGLLIGAWMAGGTIPMMIYWGLKLISPKFIGLTALFVTSIVALATGTSWGAVGTIGVAFMGVAIGMDASLPLVAGAVVAGAYFGDKMSPLSDTTNLASMITQVNLYEHIANLLWTTLPAYVASAVVFLFVGLSTSGAGGVSSSTVEGMLVALDSGFEFNLVILLPVLVILAGSLLRLPTIPVMLTASAVAMINALAFQGIALQDVFDAIVNGFDLEMITRGRFDAAAGGEDLATLLNRGGMNSMMGTLLIAFCAIAFAGIVDVTGSLQVLVERLLSGVRNTFGLVAATVVTCLTTIGVTCNGQISIILPGEIFHPEYVKRGVHPKVLGRTIEDSASVIEPLLPWTAAGAYMAATLGVPTIEYLPWAVQNWAAVLVALVLAATGLGITRLRGRDAGKEERSELPTTT</sequence>
<dbReference type="PANTHER" id="PTHR33451">
    <property type="entry name" value="MALATE-2H(+)/NA(+)-LACTATE ANTIPORTER"/>
    <property type="match status" value="1"/>
</dbReference>
<name>A0A291GK20_9MICO</name>
<feature type="transmembrane region" description="Helical" evidence="10">
    <location>
        <begin position="129"/>
        <end position="152"/>
    </location>
</feature>
<evidence type="ECO:0000313" key="12">
    <source>
        <dbReference type="EMBL" id="ATG50396.1"/>
    </source>
</evidence>
<comment type="subcellular location">
    <subcellularLocation>
        <location evidence="1">Cell membrane</location>
        <topology evidence="1">Multi-pass membrane protein</topology>
    </subcellularLocation>
</comment>
<dbReference type="KEGG" id="brz:CFK38_01795"/>
<evidence type="ECO:0000256" key="5">
    <source>
        <dbReference type="ARBA" id="ARBA00022692"/>
    </source>
</evidence>
<proteinExistence type="inferred from homology"/>
<feature type="transmembrane region" description="Helical" evidence="10">
    <location>
        <begin position="30"/>
        <end position="51"/>
    </location>
</feature>
<dbReference type="GO" id="GO:0005886">
    <property type="term" value="C:plasma membrane"/>
    <property type="evidence" value="ECO:0007669"/>
    <property type="project" value="UniProtKB-SubCell"/>
</dbReference>
<feature type="transmembrane region" description="Helical" evidence="10">
    <location>
        <begin position="470"/>
        <end position="489"/>
    </location>
</feature>
<evidence type="ECO:0000256" key="10">
    <source>
        <dbReference type="SAM" id="Phobius"/>
    </source>
</evidence>
<accession>A0A291GK20</accession>
<evidence type="ECO:0000256" key="2">
    <source>
        <dbReference type="ARBA" id="ARBA00022448"/>
    </source>
</evidence>
<feature type="transmembrane region" description="Helical" evidence="10">
    <location>
        <begin position="258"/>
        <end position="275"/>
    </location>
</feature>
<evidence type="ECO:0000256" key="4">
    <source>
        <dbReference type="ARBA" id="ARBA00022475"/>
    </source>
</evidence>
<evidence type="ECO:0000256" key="6">
    <source>
        <dbReference type="ARBA" id="ARBA00022989"/>
    </source>
</evidence>
<dbReference type="PANTHER" id="PTHR33451:SF3">
    <property type="entry name" value="MALATE-2H(+)_NA(+)-LACTATE ANTIPORTER"/>
    <property type="match status" value="1"/>
</dbReference>
<evidence type="ECO:0000256" key="7">
    <source>
        <dbReference type="ARBA" id="ARBA00023136"/>
    </source>
</evidence>
<keyword evidence="13" id="KW-1185">Reference proteome</keyword>
<dbReference type="NCBIfam" id="TIGR00931">
    <property type="entry name" value="antiport_nhaC"/>
    <property type="match status" value="1"/>
</dbReference>
<keyword evidence="7 10" id="KW-0472">Membrane</keyword>
<feature type="domain" description="Na+/H+ antiporter NhaC-like C-terminal" evidence="11">
    <location>
        <begin position="180"/>
        <end position="483"/>
    </location>
</feature>
<feature type="transmembrane region" description="Helical" evidence="10">
    <location>
        <begin position="95"/>
        <end position="122"/>
    </location>
</feature>
<dbReference type="AlphaFoldDB" id="A0A291GK20"/>
<protein>
    <submittedName>
        <fullName evidence="12">Na+/H+ antiporter NhaC</fullName>
    </submittedName>
</protein>
<dbReference type="Proteomes" id="UP000218165">
    <property type="component" value="Chromosome"/>
</dbReference>
<dbReference type="InterPro" id="IPR018461">
    <property type="entry name" value="Na/H_Antiport_NhaC-like_C"/>
</dbReference>
<comment type="similarity">
    <text evidence="8">Belongs to the NhaC Na(+)/H(+) (TC 2.A.35) antiporter family.</text>
</comment>
<evidence type="ECO:0000256" key="3">
    <source>
        <dbReference type="ARBA" id="ARBA00022449"/>
    </source>
</evidence>
<keyword evidence="5 10" id="KW-0812">Transmembrane</keyword>
<dbReference type="InterPro" id="IPR004770">
    <property type="entry name" value="Na/H_antiport_NhaC"/>
</dbReference>
<evidence type="ECO:0000256" key="9">
    <source>
        <dbReference type="SAM" id="MobiDB-lite"/>
    </source>
</evidence>
<dbReference type="EMBL" id="CP023563">
    <property type="protein sequence ID" value="ATG50396.1"/>
    <property type="molecule type" value="Genomic_DNA"/>
</dbReference>
<dbReference type="InterPro" id="IPR052180">
    <property type="entry name" value="NhaC_Na-H+_Antiporter"/>
</dbReference>
<evidence type="ECO:0000313" key="13">
    <source>
        <dbReference type="Proteomes" id="UP000218165"/>
    </source>
</evidence>
<evidence type="ECO:0000259" key="11">
    <source>
        <dbReference type="Pfam" id="PF03553"/>
    </source>
</evidence>
<feature type="transmembrane region" description="Helical" evidence="10">
    <location>
        <begin position="217"/>
        <end position="238"/>
    </location>
</feature>
<keyword evidence="3" id="KW-0050">Antiport</keyword>
<dbReference type="GO" id="GO:0015297">
    <property type="term" value="F:antiporter activity"/>
    <property type="evidence" value="ECO:0007669"/>
    <property type="project" value="UniProtKB-KW"/>
</dbReference>
<reference evidence="13" key="1">
    <citation type="submission" date="2017-09" db="EMBL/GenBank/DDBJ databases">
        <title>Brachybacterium sp. VM2412.</title>
        <authorList>
            <person name="Tak E.J."/>
            <person name="Bae J.-W."/>
        </authorList>
    </citation>
    <scope>NUCLEOTIDE SEQUENCE [LARGE SCALE GENOMIC DNA]</scope>
    <source>
        <strain evidence="13">VM2412</strain>
    </source>
</reference>
<gene>
    <name evidence="12" type="primary">nhaC</name>
    <name evidence="12" type="ORF">CFK38_01795</name>
</gene>
<feature type="transmembrane region" description="Helical" evidence="10">
    <location>
        <begin position="58"/>
        <end position="75"/>
    </location>
</feature>
<feature type="region of interest" description="Disordered" evidence="9">
    <location>
        <begin position="1"/>
        <end position="21"/>
    </location>
</feature>
<feature type="transmembrane region" description="Helical" evidence="10">
    <location>
        <begin position="382"/>
        <end position="408"/>
    </location>
</feature>
<keyword evidence="2" id="KW-0813">Transport</keyword>
<feature type="transmembrane region" description="Helical" evidence="10">
    <location>
        <begin position="282"/>
        <end position="301"/>
    </location>
</feature>
<dbReference type="Pfam" id="PF03553">
    <property type="entry name" value="Na_H_antiporter"/>
    <property type="match status" value="1"/>
</dbReference>
<keyword evidence="6 10" id="KW-1133">Transmembrane helix</keyword>
<evidence type="ECO:0000256" key="1">
    <source>
        <dbReference type="ARBA" id="ARBA00004651"/>
    </source>
</evidence>